<protein>
    <recommendedName>
        <fullName evidence="4">Serine/threonine protein kinase</fullName>
    </recommendedName>
</protein>
<proteinExistence type="predicted"/>
<accession>A0A7I7YYK6</accession>
<keyword evidence="3" id="KW-1185">Reference proteome</keyword>
<keyword evidence="1" id="KW-0732">Signal</keyword>
<evidence type="ECO:0000313" key="3">
    <source>
        <dbReference type="Proteomes" id="UP000467105"/>
    </source>
</evidence>
<organism evidence="2 3">
    <name type="scientific">Mycobacterium parmense</name>
    <dbReference type="NCBI Taxonomy" id="185642"/>
    <lineage>
        <taxon>Bacteria</taxon>
        <taxon>Bacillati</taxon>
        <taxon>Actinomycetota</taxon>
        <taxon>Actinomycetes</taxon>
        <taxon>Mycobacteriales</taxon>
        <taxon>Mycobacteriaceae</taxon>
        <taxon>Mycobacterium</taxon>
        <taxon>Mycobacterium simiae complex</taxon>
    </lineage>
</organism>
<evidence type="ECO:0000256" key="1">
    <source>
        <dbReference type="SAM" id="SignalP"/>
    </source>
</evidence>
<evidence type="ECO:0008006" key="4">
    <source>
        <dbReference type="Google" id="ProtNLM"/>
    </source>
</evidence>
<name>A0A7I7YYK6_9MYCO</name>
<sequence>MRALRAVLTAALIGGSAAGIATAGADPGTGNPADVNTLATSLSKGYSLDNCTPESVTAGELAALTCGRSPDPAGPVLAKYVLLRNGGEMAGMFIRSIAEDLLTDCGTLKSPNVWHRGGSTEPTGQVACGTFQNQAEVIWTIDDKKVLSLIRGSTNDVPSLYQWWQANG</sequence>
<feature type="signal peptide" evidence="1">
    <location>
        <begin position="1"/>
        <end position="23"/>
    </location>
</feature>
<dbReference type="AlphaFoldDB" id="A0A7I7YYK6"/>
<dbReference type="Proteomes" id="UP000467105">
    <property type="component" value="Chromosome"/>
</dbReference>
<reference evidence="2 3" key="1">
    <citation type="journal article" date="2019" name="Emerg. Microbes Infect.">
        <title>Comprehensive subspecies identification of 175 nontuberculous mycobacteria species based on 7547 genomic profiles.</title>
        <authorList>
            <person name="Matsumoto Y."/>
            <person name="Kinjo T."/>
            <person name="Motooka D."/>
            <person name="Nabeya D."/>
            <person name="Jung N."/>
            <person name="Uechi K."/>
            <person name="Horii T."/>
            <person name="Iida T."/>
            <person name="Fujita J."/>
            <person name="Nakamura S."/>
        </authorList>
    </citation>
    <scope>NUCLEOTIDE SEQUENCE [LARGE SCALE GENOMIC DNA]</scope>
    <source>
        <strain evidence="2 3">JCM 14742</strain>
    </source>
</reference>
<dbReference type="EMBL" id="AP022614">
    <property type="protein sequence ID" value="BBZ46084.1"/>
    <property type="molecule type" value="Genomic_DNA"/>
</dbReference>
<gene>
    <name evidence="2" type="ORF">MPRM_33650</name>
</gene>
<feature type="chain" id="PRO_5038666405" description="Serine/threonine protein kinase" evidence="1">
    <location>
        <begin position="24"/>
        <end position="168"/>
    </location>
</feature>
<evidence type="ECO:0000313" key="2">
    <source>
        <dbReference type="EMBL" id="BBZ46084.1"/>
    </source>
</evidence>